<sequence>MRFWSRWRCRGSARSSVTRAGLSRPEPARDAVSAAGADSAIVVFDGVCLLCSRWVRFLLRFDRRGRYRFASIQSASGRALLIRNGLDPDDPLSFLLLTPQRAWTDSDAAIGVIAGLGGAWRVVAVLRLLPRRWRDAGYRVLARNRYRWFGTSTQCFLPDPEQRSRFLE</sequence>
<dbReference type="Proteomes" id="UP000695802">
    <property type="component" value="Unassembled WGS sequence"/>
</dbReference>
<dbReference type="Pfam" id="PF04134">
    <property type="entry name" value="DCC1-like"/>
    <property type="match status" value="1"/>
</dbReference>
<dbReference type="PANTHER" id="PTHR33639:SF2">
    <property type="entry name" value="DUF393 DOMAIN-CONTAINING PROTEIN"/>
    <property type="match status" value="1"/>
</dbReference>
<dbReference type="RefSeq" id="WP_206230517.1">
    <property type="nucleotide sequence ID" value="NZ_JAFIWB010000022.1"/>
</dbReference>
<dbReference type="EMBL" id="JAFIWB010000022">
    <property type="protein sequence ID" value="MBN6103862.1"/>
    <property type="molecule type" value="Genomic_DNA"/>
</dbReference>
<gene>
    <name evidence="1" type="ORF">JR064_16965</name>
</gene>
<proteinExistence type="predicted"/>
<organism evidence="1 2">
    <name type="scientific">Xanthomonas bonasiae</name>
    <dbReference type="NCBI Taxonomy" id="2810351"/>
    <lineage>
        <taxon>Bacteria</taxon>
        <taxon>Pseudomonadati</taxon>
        <taxon>Pseudomonadota</taxon>
        <taxon>Gammaproteobacteria</taxon>
        <taxon>Lysobacterales</taxon>
        <taxon>Lysobacteraceae</taxon>
        <taxon>Xanthomonas</taxon>
    </lineage>
</organism>
<dbReference type="PANTHER" id="PTHR33639">
    <property type="entry name" value="THIOL-DISULFIDE OXIDOREDUCTASE DCC"/>
    <property type="match status" value="1"/>
</dbReference>
<accession>A0ABS3B6I2</accession>
<dbReference type="InterPro" id="IPR052927">
    <property type="entry name" value="DCC_oxidoreductase"/>
</dbReference>
<keyword evidence="2" id="KW-1185">Reference proteome</keyword>
<evidence type="ECO:0000313" key="1">
    <source>
        <dbReference type="EMBL" id="MBN6103862.1"/>
    </source>
</evidence>
<evidence type="ECO:0000313" key="2">
    <source>
        <dbReference type="Proteomes" id="UP000695802"/>
    </source>
</evidence>
<comment type="caution">
    <text evidence="1">The sequence shown here is derived from an EMBL/GenBank/DDBJ whole genome shotgun (WGS) entry which is preliminary data.</text>
</comment>
<reference evidence="1 2" key="1">
    <citation type="submission" date="2021-02" db="EMBL/GenBank/DDBJ databases">
        <title>Taxonomically Unique Crown Gall-Associated Xanthomonas Stains Have Deficiency in Virulence Repertories.</title>
        <authorList>
            <person name="Mafakheri H."/>
            <person name="Taghavi S.M."/>
            <person name="Dimkic I."/>
            <person name="Nemanja K."/>
            <person name="Osdaghi E."/>
        </authorList>
    </citation>
    <scope>NUCLEOTIDE SEQUENCE [LARGE SCALE GENOMIC DNA]</scope>
    <source>
        <strain evidence="1 2">FX4</strain>
    </source>
</reference>
<protein>
    <submittedName>
        <fullName evidence="1">Thiol-disulfide oxidoreductase DCC family protein</fullName>
    </submittedName>
</protein>
<dbReference type="InterPro" id="IPR007263">
    <property type="entry name" value="DCC1-like"/>
</dbReference>
<name>A0ABS3B6I2_9XANT</name>